<protein>
    <submittedName>
        <fullName evidence="1">Uncharacterized protein</fullName>
    </submittedName>
</protein>
<organism evidence="1 2">
    <name type="scientific">Pyropia yezoensis</name>
    <name type="common">Susabi-nori</name>
    <name type="synonym">Porphyra yezoensis</name>
    <dbReference type="NCBI Taxonomy" id="2788"/>
    <lineage>
        <taxon>Eukaryota</taxon>
        <taxon>Rhodophyta</taxon>
        <taxon>Bangiophyceae</taxon>
        <taxon>Bangiales</taxon>
        <taxon>Bangiaceae</taxon>
        <taxon>Pyropia</taxon>
    </lineage>
</organism>
<sequence>MGPPVWHQLRRLLLWATHREGGYGTRFNLYRLGSLHRWTLRMLHHRRTELLLYQRRSTLRLLGRLLLRLSSLDHCHGAARAAGAAGAAVATGAAGAVSAAGAPGAQRAAGTARAGGTAGDAGARRAAGTARAGGTAGDAGARRAAGTARAESTAGDAGARGAAGAGGAAGAAGDSDASAEQRSPVLTPIAPMEFTPVSPDMHHLFQLALDSGHVQGGPEDGETVEWSTLQESAPTRFVMLCTFTCNLELESQSLRRPCGSYRSDNWIVAAYPGKGPTEGDAADLN</sequence>
<dbReference type="EMBL" id="CM020618">
    <property type="protein sequence ID" value="KAK1862685.1"/>
    <property type="molecule type" value="Genomic_DNA"/>
</dbReference>
<dbReference type="Proteomes" id="UP000798662">
    <property type="component" value="Chromosome 1"/>
</dbReference>
<comment type="caution">
    <text evidence="1">The sequence shown here is derived from an EMBL/GenBank/DDBJ whole genome shotgun (WGS) entry which is preliminary data.</text>
</comment>
<reference evidence="1" key="1">
    <citation type="submission" date="2019-11" db="EMBL/GenBank/DDBJ databases">
        <title>Nori genome reveals adaptations in red seaweeds to the harsh intertidal environment.</title>
        <authorList>
            <person name="Wang D."/>
            <person name="Mao Y."/>
        </authorList>
    </citation>
    <scope>NUCLEOTIDE SEQUENCE</scope>
    <source>
        <tissue evidence="1">Gametophyte</tissue>
    </source>
</reference>
<gene>
    <name evidence="1" type="ORF">I4F81_005253</name>
</gene>
<evidence type="ECO:0000313" key="2">
    <source>
        <dbReference type="Proteomes" id="UP000798662"/>
    </source>
</evidence>
<proteinExistence type="predicted"/>
<accession>A0ACC3BY56</accession>
<name>A0ACC3BY56_PYRYE</name>
<keyword evidence="2" id="KW-1185">Reference proteome</keyword>
<evidence type="ECO:0000313" key="1">
    <source>
        <dbReference type="EMBL" id="KAK1862685.1"/>
    </source>
</evidence>